<evidence type="ECO:0000313" key="6">
    <source>
        <dbReference type="EMBL" id="MFF3343552.1"/>
    </source>
</evidence>
<dbReference type="Pfam" id="PF13087">
    <property type="entry name" value="AAA_12"/>
    <property type="match status" value="1"/>
</dbReference>
<evidence type="ECO:0000259" key="5">
    <source>
        <dbReference type="Pfam" id="PF13087"/>
    </source>
</evidence>
<dbReference type="RefSeq" id="WP_387899309.1">
    <property type="nucleotide sequence ID" value="NZ_JBIAPK010000016.1"/>
</dbReference>
<dbReference type="Proteomes" id="UP001601976">
    <property type="component" value="Unassembled WGS sequence"/>
</dbReference>
<evidence type="ECO:0000313" key="7">
    <source>
        <dbReference type="Proteomes" id="UP001601976"/>
    </source>
</evidence>
<keyword evidence="3" id="KW-0347">Helicase</keyword>
<dbReference type="PANTHER" id="PTHR43788:SF8">
    <property type="entry name" value="DNA-BINDING PROTEIN SMUBP-2"/>
    <property type="match status" value="1"/>
</dbReference>
<evidence type="ECO:0000256" key="3">
    <source>
        <dbReference type="ARBA" id="ARBA00022806"/>
    </source>
</evidence>
<name>A0ABW6RPR1_9ACTN</name>
<dbReference type="InterPro" id="IPR027417">
    <property type="entry name" value="P-loop_NTPase"/>
</dbReference>
<keyword evidence="7" id="KW-1185">Reference proteome</keyword>
<proteinExistence type="predicted"/>
<sequence length="455" mass="48822">MRNDNSATPEPAVPAPAAAAAAAAATEAILANMADRRHRAVVVDSPPGAGKSTLVVRAAQELAEGGERPIIVAQTNNQVDDLVVRLAREHPGIAVGRLSATGYTPSPALGALTNTTVGRTLADLAGCRIIVATAAKWATVRDATFGWAILDEAYQMRSDMLLQIVERFERGLFVGDPGQLDPFTIVGTERWIGLPHDPTQNGVSVMLEHNQNIPVHRLPVSWRLPSSAAPTISRAFYPFTQFTAGTGEDTRALHFRTAGFARTDLDETLAQAFTTGWALHELRRRHVPRTDTETLQTAADLAGRLLDRGAVATCERHPGGRHLEPGDIAIGVAHRDQADLVRAALARTGSPSAPGVAVDTANRLQGREFEVVIVVHPLSGRRDATAFHLEAGRLCVLASRHRQACIVVAREGIADLLDSHPSTDPVHLSVRAKFPDGWEANQIMLDKLAQHRVAA</sequence>
<comment type="caution">
    <text evidence="6">The sequence shown here is derived from an EMBL/GenBank/DDBJ whole genome shotgun (WGS) entry which is preliminary data.</text>
</comment>
<evidence type="ECO:0000256" key="4">
    <source>
        <dbReference type="ARBA" id="ARBA00022840"/>
    </source>
</evidence>
<keyword evidence="4" id="KW-0067">ATP-binding</keyword>
<evidence type="ECO:0000256" key="1">
    <source>
        <dbReference type="ARBA" id="ARBA00022741"/>
    </source>
</evidence>
<evidence type="ECO:0000256" key="2">
    <source>
        <dbReference type="ARBA" id="ARBA00022801"/>
    </source>
</evidence>
<accession>A0ABW6RPR1</accession>
<reference evidence="6 7" key="1">
    <citation type="submission" date="2024-10" db="EMBL/GenBank/DDBJ databases">
        <title>The Natural Products Discovery Center: Release of the First 8490 Sequenced Strains for Exploring Actinobacteria Biosynthetic Diversity.</title>
        <authorList>
            <person name="Kalkreuter E."/>
            <person name="Kautsar S.A."/>
            <person name="Yang D."/>
            <person name="Bader C.D."/>
            <person name="Teijaro C.N."/>
            <person name="Fluegel L."/>
            <person name="Davis C.M."/>
            <person name="Simpson J.R."/>
            <person name="Lauterbach L."/>
            <person name="Steele A.D."/>
            <person name="Gui C."/>
            <person name="Meng S."/>
            <person name="Li G."/>
            <person name="Viehrig K."/>
            <person name="Ye F."/>
            <person name="Su P."/>
            <person name="Kiefer A.F."/>
            <person name="Nichols A."/>
            <person name="Cepeda A.J."/>
            <person name="Yan W."/>
            <person name="Fan B."/>
            <person name="Jiang Y."/>
            <person name="Adhikari A."/>
            <person name="Zheng C.-J."/>
            <person name="Schuster L."/>
            <person name="Cowan T.M."/>
            <person name="Smanski M.J."/>
            <person name="Chevrette M.G."/>
            <person name="De Carvalho L.P.S."/>
            <person name="Shen B."/>
        </authorList>
    </citation>
    <scope>NUCLEOTIDE SEQUENCE [LARGE SCALE GENOMIC DNA]</scope>
    <source>
        <strain evidence="6 7">NPDC003029</strain>
    </source>
</reference>
<dbReference type="Gene3D" id="3.40.50.300">
    <property type="entry name" value="P-loop containing nucleotide triphosphate hydrolases"/>
    <property type="match status" value="2"/>
</dbReference>
<dbReference type="EMBL" id="JBIAPK010000016">
    <property type="protein sequence ID" value="MFF3343552.1"/>
    <property type="molecule type" value="Genomic_DNA"/>
</dbReference>
<dbReference type="InterPro" id="IPR050534">
    <property type="entry name" value="Coronavir_polyprotein_1ab"/>
</dbReference>
<keyword evidence="1" id="KW-0547">Nucleotide-binding</keyword>
<gene>
    <name evidence="6" type="ORF">ACFYWW_33465</name>
</gene>
<dbReference type="Pfam" id="PF13604">
    <property type="entry name" value="AAA_30"/>
    <property type="match status" value="1"/>
</dbReference>
<organism evidence="6 7">
    <name type="scientific">Streptomyces flavidovirens</name>
    <dbReference type="NCBI Taxonomy" id="67298"/>
    <lineage>
        <taxon>Bacteria</taxon>
        <taxon>Bacillati</taxon>
        <taxon>Actinomycetota</taxon>
        <taxon>Actinomycetes</taxon>
        <taxon>Kitasatosporales</taxon>
        <taxon>Streptomycetaceae</taxon>
        <taxon>Streptomyces</taxon>
    </lineage>
</organism>
<feature type="domain" description="DNA2/NAM7 helicase-like C-terminal" evidence="5">
    <location>
        <begin position="322"/>
        <end position="410"/>
    </location>
</feature>
<keyword evidence="2" id="KW-0378">Hydrolase</keyword>
<dbReference type="SUPFAM" id="SSF52540">
    <property type="entry name" value="P-loop containing nucleoside triphosphate hydrolases"/>
    <property type="match status" value="1"/>
</dbReference>
<dbReference type="InterPro" id="IPR041679">
    <property type="entry name" value="DNA2/NAM7-like_C"/>
</dbReference>
<protein>
    <submittedName>
        <fullName evidence="6">AAA domain-containing protein</fullName>
    </submittedName>
</protein>
<dbReference type="PANTHER" id="PTHR43788">
    <property type="entry name" value="DNA2/NAM7 HELICASE FAMILY MEMBER"/>
    <property type="match status" value="1"/>
</dbReference>